<dbReference type="Gene3D" id="2.40.10.10">
    <property type="entry name" value="Trypsin-like serine proteases"/>
    <property type="match status" value="2"/>
</dbReference>
<dbReference type="InterPro" id="IPR051487">
    <property type="entry name" value="Ser/Thr_Proteases_Immune/Dev"/>
</dbReference>
<name>A0AAW0XH11_CHEQU</name>
<evidence type="ECO:0000259" key="6">
    <source>
        <dbReference type="PROSITE" id="PS50240"/>
    </source>
</evidence>
<feature type="non-terminal residue" evidence="7">
    <location>
        <position position="1"/>
    </location>
</feature>
<protein>
    <recommendedName>
        <fullName evidence="6">Peptidase S1 domain-containing protein</fullName>
    </recommendedName>
</protein>
<accession>A0AAW0XH11</accession>
<dbReference type="CDD" id="cd00190">
    <property type="entry name" value="Tryp_SPc"/>
    <property type="match status" value="1"/>
</dbReference>
<dbReference type="EMBL" id="JARKIK010000024">
    <property type="protein sequence ID" value="KAK8743726.1"/>
    <property type="molecule type" value="Genomic_DNA"/>
</dbReference>
<organism evidence="7 8">
    <name type="scientific">Cherax quadricarinatus</name>
    <name type="common">Australian red claw crayfish</name>
    <dbReference type="NCBI Taxonomy" id="27406"/>
    <lineage>
        <taxon>Eukaryota</taxon>
        <taxon>Metazoa</taxon>
        <taxon>Ecdysozoa</taxon>
        <taxon>Arthropoda</taxon>
        <taxon>Crustacea</taxon>
        <taxon>Multicrustacea</taxon>
        <taxon>Malacostraca</taxon>
        <taxon>Eumalacostraca</taxon>
        <taxon>Eucarida</taxon>
        <taxon>Decapoda</taxon>
        <taxon>Pleocyemata</taxon>
        <taxon>Astacidea</taxon>
        <taxon>Parastacoidea</taxon>
        <taxon>Parastacidae</taxon>
        <taxon>Cherax</taxon>
    </lineage>
</organism>
<keyword evidence="5" id="KW-0378">Hydrolase</keyword>
<comment type="caution">
    <text evidence="7">The sequence shown here is derived from an EMBL/GenBank/DDBJ whole genome shotgun (WGS) entry which is preliminary data.</text>
</comment>
<dbReference type="Proteomes" id="UP001445076">
    <property type="component" value="Unassembled WGS sequence"/>
</dbReference>
<dbReference type="PROSITE" id="PS00135">
    <property type="entry name" value="TRYPSIN_SER"/>
    <property type="match status" value="1"/>
</dbReference>
<evidence type="ECO:0000313" key="8">
    <source>
        <dbReference type="Proteomes" id="UP001445076"/>
    </source>
</evidence>
<dbReference type="InterPro" id="IPR001314">
    <property type="entry name" value="Peptidase_S1A"/>
</dbReference>
<feature type="domain" description="Peptidase S1" evidence="6">
    <location>
        <begin position="69"/>
        <end position="293"/>
    </location>
</feature>
<evidence type="ECO:0000256" key="4">
    <source>
        <dbReference type="ARBA" id="ARBA00024195"/>
    </source>
</evidence>
<comment type="similarity">
    <text evidence="4">Belongs to the peptidase S1 family. CLIP subfamily.</text>
</comment>
<dbReference type="InterPro" id="IPR009003">
    <property type="entry name" value="Peptidase_S1_PA"/>
</dbReference>
<dbReference type="InterPro" id="IPR033116">
    <property type="entry name" value="TRYPSIN_SER"/>
</dbReference>
<dbReference type="InterPro" id="IPR043504">
    <property type="entry name" value="Peptidase_S1_PA_chymotrypsin"/>
</dbReference>
<dbReference type="PROSITE" id="PS00134">
    <property type="entry name" value="TRYPSIN_HIS"/>
    <property type="match status" value="1"/>
</dbReference>
<dbReference type="SMART" id="SM00020">
    <property type="entry name" value="Tryp_SPc"/>
    <property type="match status" value="1"/>
</dbReference>
<keyword evidence="5" id="KW-0720">Serine protease</keyword>
<dbReference type="InterPro" id="IPR018114">
    <property type="entry name" value="TRYPSIN_HIS"/>
</dbReference>
<keyword evidence="5" id="KW-0645">Protease</keyword>
<sequence length="299" mass="32563">IIFPDKLLELRAAAAAAASRNTIIFPDQLEALRAAAAAAKTVPTVDRPVDDSSPVTENSTAAVMVTDAFCGATVVSDRFLVTAAHCIFDLNHPLNAVRLGELDFSSDNENNSAPVDYDVQEIIVHPQYDPESRVRYNDIAMIKTVEKITYNEFVFPYCLVRERPKPKTLVTGAGFGLINATHQSPILQEAELKVVGTAECENIYKNEDYEPQLRLLYPNLLESQDIICASFPNRSACQGDSGGPLFLDDDEGRRFLVGIVGAGVSCRGSGVSRLPGLFISIADHIPFINSVLFEDLGTE</sequence>
<keyword evidence="8" id="KW-1185">Reference proteome</keyword>
<keyword evidence="3" id="KW-0325">Glycoprotein</keyword>
<dbReference type="GO" id="GO:0004252">
    <property type="term" value="F:serine-type endopeptidase activity"/>
    <property type="evidence" value="ECO:0007669"/>
    <property type="project" value="InterPro"/>
</dbReference>
<evidence type="ECO:0000256" key="2">
    <source>
        <dbReference type="ARBA" id="ARBA00023157"/>
    </source>
</evidence>
<dbReference type="PRINTS" id="PR00722">
    <property type="entry name" value="CHYMOTRYPSIN"/>
</dbReference>
<dbReference type="FunFam" id="2.40.10.10:FF:000028">
    <property type="entry name" value="Serine protease easter"/>
    <property type="match status" value="1"/>
</dbReference>
<evidence type="ECO:0000256" key="1">
    <source>
        <dbReference type="ARBA" id="ARBA00022729"/>
    </source>
</evidence>
<dbReference type="Pfam" id="PF00089">
    <property type="entry name" value="Trypsin"/>
    <property type="match status" value="1"/>
</dbReference>
<dbReference type="InterPro" id="IPR001254">
    <property type="entry name" value="Trypsin_dom"/>
</dbReference>
<dbReference type="PROSITE" id="PS50240">
    <property type="entry name" value="TRYPSIN_DOM"/>
    <property type="match status" value="1"/>
</dbReference>
<reference evidence="7 8" key="1">
    <citation type="journal article" date="2024" name="BMC Genomics">
        <title>Genome assembly of redclaw crayfish (Cherax quadricarinatus) provides insights into its immune adaptation and hypoxia tolerance.</title>
        <authorList>
            <person name="Liu Z."/>
            <person name="Zheng J."/>
            <person name="Li H."/>
            <person name="Fang K."/>
            <person name="Wang S."/>
            <person name="He J."/>
            <person name="Zhou D."/>
            <person name="Weng S."/>
            <person name="Chi M."/>
            <person name="Gu Z."/>
            <person name="He J."/>
            <person name="Li F."/>
            <person name="Wang M."/>
        </authorList>
    </citation>
    <scope>NUCLEOTIDE SEQUENCE [LARGE SCALE GENOMIC DNA]</scope>
    <source>
        <strain evidence="7">ZL_2023a</strain>
    </source>
</reference>
<dbReference type="PANTHER" id="PTHR24256">
    <property type="entry name" value="TRYPTASE-RELATED"/>
    <property type="match status" value="1"/>
</dbReference>
<evidence type="ECO:0000256" key="3">
    <source>
        <dbReference type="ARBA" id="ARBA00023180"/>
    </source>
</evidence>
<proteinExistence type="inferred from homology"/>
<keyword evidence="1" id="KW-0732">Signal</keyword>
<dbReference type="SUPFAM" id="SSF50494">
    <property type="entry name" value="Trypsin-like serine proteases"/>
    <property type="match status" value="1"/>
</dbReference>
<dbReference type="GO" id="GO:0006508">
    <property type="term" value="P:proteolysis"/>
    <property type="evidence" value="ECO:0007669"/>
    <property type="project" value="UniProtKB-KW"/>
</dbReference>
<dbReference type="AlphaFoldDB" id="A0AAW0XH11"/>
<gene>
    <name evidence="7" type="ORF">OTU49_001232</name>
</gene>
<evidence type="ECO:0000313" key="7">
    <source>
        <dbReference type="EMBL" id="KAK8743726.1"/>
    </source>
</evidence>
<keyword evidence="2" id="KW-1015">Disulfide bond</keyword>
<evidence type="ECO:0000256" key="5">
    <source>
        <dbReference type="RuleBase" id="RU363034"/>
    </source>
</evidence>